<proteinExistence type="predicted"/>
<dbReference type="EMBL" id="OD007739">
    <property type="protein sequence ID" value="CAD7414301.1"/>
    <property type="molecule type" value="Genomic_DNA"/>
</dbReference>
<gene>
    <name evidence="1" type="ORF">TPSB3V08_LOCUS9580</name>
</gene>
<reference evidence="1" key="1">
    <citation type="submission" date="2020-11" db="EMBL/GenBank/DDBJ databases">
        <authorList>
            <person name="Tran Van P."/>
        </authorList>
    </citation>
    <scope>NUCLEOTIDE SEQUENCE</scope>
</reference>
<organism evidence="1">
    <name type="scientific">Timema poppense</name>
    <name type="common">Walking stick</name>
    <dbReference type="NCBI Taxonomy" id="170557"/>
    <lineage>
        <taxon>Eukaryota</taxon>
        <taxon>Metazoa</taxon>
        <taxon>Ecdysozoa</taxon>
        <taxon>Arthropoda</taxon>
        <taxon>Hexapoda</taxon>
        <taxon>Insecta</taxon>
        <taxon>Pterygota</taxon>
        <taxon>Neoptera</taxon>
        <taxon>Polyneoptera</taxon>
        <taxon>Phasmatodea</taxon>
        <taxon>Timematodea</taxon>
        <taxon>Timematoidea</taxon>
        <taxon>Timematidae</taxon>
        <taxon>Timema</taxon>
    </lineage>
</organism>
<protein>
    <submittedName>
        <fullName evidence="1">Uncharacterized protein</fullName>
    </submittedName>
</protein>
<accession>A0A7R9DGI9</accession>
<evidence type="ECO:0000313" key="1">
    <source>
        <dbReference type="EMBL" id="CAD7414301.1"/>
    </source>
</evidence>
<name>A0A7R9DGI9_TIMPO</name>
<dbReference type="AlphaFoldDB" id="A0A7R9DGI9"/>
<sequence length="93" mass="10298">MPTLVTLDDAVYKWFSQLRSSGLARGGEELVSSDDVEACLEADEDDPGFQILTEEEIVASGIEEAEFSEDGEEEVGDNTQPKIKVLCRLVRYL</sequence>